<proteinExistence type="inferred from homology"/>
<evidence type="ECO:0000313" key="2">
    <source>
        <dbReference type="EMBL" id="VDO37106.1"/>
    </source>
</evidence>
<comment type="similarity">
    <text evidence="1">Belongs to the dynein light chain Tctex-type family.</text>
</comment>
<dbReference type="Proteomes" id="UP000267606">
    <property type="component" value="Unassembled WGS sequence"/>
</dbReference>
<dbReference type="WBParaSite" id="OFLC_0000360001-mRNA-1">
    <property type="protein sequence ID" value="OFLC_0000360001-mRNA-1"/>
    <property type="gene ID" value="OFLC_0000360001"/>
</dbReference>
<dbReference type="EMBL" id="UZAJ01002465">
    <property type="protein sequence ID" value="VDO37106.1"/>
    <property type="molecule type" value="Genomic_DNA"/>
</dbReference>
<gene>
    <name evidence="2" type="ORF">OFLC_LOCUS3601</name>
</gene>
<sequence length="79" mass="8985">MMDDTHPVENSASQLVPLSQEVQTISKEALDNIIGNSPYWHVTTNQWSQQAVETITSNLVKLNKPYKYIGKLLSLSNYY</sequence>
<dbReference type="InterPro" id="IPR038586">
    <property type="entry name" value="Tctex-1-like_sf"/>
</dbReference>
<dbReference type="InterPro" id="IPR005334">
    <property type="entry name" value="Tctex-1-like"/>
</dbReference>
<accession>A0A183H7Y9</accession>
<dbReference type="AlphaFoldDB" id="A0A183H7Y9"/>
<dbReference type="Pfam" id="PF03645">
    <property type="entry name" value="Tctex-1"/>
    <property type="match status" value="1"/>
</dbReference>
<dbReference type="Gene3D" id="3.30.1140.40">
    <property type="entry name" value="Tctex-1"/>
    <property type="match status" value="1"/>
</dbReference>
<reference evidence="2 3" key="2">
    <citation type="submission" date="2018-11" db="EMBL/GenBank/DDBJ databases">
        <authorList>
            <consortium name="Pathogen Informatics"/>
        </authorList>
    </citation>
    <scope>NUCLEOTIDE SEQUENCE [LARGE SCALE GENOMIC DNA]</scope>
</reference>
<dbReference type="STRING" id="387005.A0A183H7Y9"/>
<evidence type="ECO:0000256" key="1">
    <source>
        <dbReference type="ARBA" id="ARBA00005361"/>
    </source>
</evidence>
<protein>
    <submittedName>
        <fullName evidence="4">Peptidase_M13_N domain-containing protein</fullName>
    </submittedName>
</protein>
<name>A0A183H7Y9_9BILA</name>
<reference evidence="4" key="1">
    <citation type="submission" date="2016-06" db="UniProtKB">
        <authorList>
            <consortium name="WormBaseParasite"/>
        </authorList>
    </citation>
    <scope>IDENTIFICATION</scope>
</reference>
<evidence type="ECO:0000313" key="3">
    <source>
        <dbReference type="Proteomes" id="UP000267606"/>
    </source>
</evidence>
<evidence type="ECO:0000313" key="4">
    <source>
        <dbReference type="WBParaSite" id="OFLC_0000360001-mRNA-1"/>
    </source>
</evidence>
<organism evidence="4">
    <name type="scientific">Onchocerca flexuosa</name>
    <dbReference type="NCBI Taxonomy" id="387005"/>
    <lineage>
        <taxon>Eukaryota</taxon>
        <taxon>Metazoa</taxon>
        <taxon>Ecdysozoa</taxon>
        <taxon>Nematoda</taxon>
        <taxon>Chromadorea</taxon>
        <taxon>Rhabditida</taxon>
        <taxon>Spirurina</taxon>
        <taxon>Spiruromorpha</taxon>
        <taxon>Filarioidea</taxon>
        <taxon>Onchocercidae</taxon>
        <taxon>Onchocerca</taxon>
    </lineage>
</organism>
<keyword evidence="3" id="KW-1185">Reference proteome</keyword>